<proteinExistence type="predicted"/>
<protein>
    <submittedName>
        <fullName evidence="1">Uncharacterized protein</fullName>
    </submittedName>
</protein>
<keyword evidence="2" id="KW-1185">Reference proteome</keyword>
<accession>A0A7W5V988</accession>
<dbReference type="AlphaFoldDB" id="A0A7W5V988"/>
<sequence length="133" mass="14788">MSVAVVLFHGDHDVAKIDKRLVGDHGYTLAESITHRDQSGSPREPSSSRMTRYSLAHTRALLQSVKRRWTVCQEAPKPGGSCRHVQPVVATNMMGGQDQAIIGSPAATSLRPLRRRRHHALKQLPQLVRNQLI</sequence>
<dbReference type="EMBL" id="JACIBV010000001">
    <property type="protein sequence ID" value="MBB3728113.1"/>
    <property type="molecule type" value="Genomic_DNA"/>
</dbReference>
<gene>
    <name evidence="1" type="ORF">FHR33_003973</name>
</gene>
<evidence type="ECO:0000313" key="1">
    <source>
        <dbReference type="EMBL" id="MBB3728113.1"/>
    </source>
</evidence>
<dbReference type="Proteomes" id="UP000579945">
    <property type="component" value="Unassembled WGS sequence"/>
</dbReference>
<name>A0A7W5V988_9ACTN</name>
<organism evidence="1 2">
    <name type="scientific">Nonomuraea dietziae</name>
    <dbReference type="NCBI Taxonomy" id="65515"/>
    <lineage>
        <taxon>Bacteria</taxon>
        <taxon>Bacillati</taxon>
        <taxon>Actinomycetota</taxon>
        <taxon>Actinomycetes</taxon>
        <taxon>Streptosporangiales</taxon>
        <taxon>Streptosporangiaceae</taxon>
        <taxon>Nonomuraea</taxon>
    </lineage>
</organism>
<reference evidence="1 2" key="1">
    <citation type="submission" date="2020-08" db="EMBL/GenBank/DDBJ databases">
        <title>Sequencing the genomes of 1000 actinobacteria strains.</title>
        <authorList>
            <person name="Klenk H.-P."/>
        </authorList>
    </citation>
    <scope>NUCLEOTIDE SEQUENCE [LARGE SCALE GENOMIC DNA]</scope>
    <source>
        <strain evidence="1 2">DSM 44320</strain>
    </source>
</reference>
<comment type="caution">
    <text evidence="1">The sequence shown here is derived from an EMBL/GenBank/DDBJ whole genome shotgun (WGS) entry which is preliminary data.</text>
</comment>
<evidence type="ECO:0000313" key="2">
    <source>
        <dbReference type="Proteomes" id="UP000579945"/>
    </source>
</evidence>